<comment type="pathway">
    <text evidence="1">Amino-acid biosynthesis; L-asparagine biosynthesis; L-asparagine from L-aspartate (L-Gln route): step 1/1.</text>
</comment>
<protein>
    <recommendedName>
        <fullName evidence="2">asparagine synthase (glutamine-hydrolyzing)</fullName>
        <ecNumber evidence="2">6.3.5.4</ecNumber>
    </recommendedName>
</protein>
<dbReference type="GO" id="GO:0004066">
    <property type="term" value="F:asparagine synthase (glutamine-hydrolyzing) activity"/>
    <property type="evidence" value="ECO:0007669"/>
    <property type="project" value="UniProtKB-EC"/>
</dbReference>
<keyword evidence="6" id="KW-1185">Reference proteome</keyword>
<organism evidence="5 6">
    <name type="scientific">Natronogracilivirga saccharolytica</name>
    <dbReference type="NCBI Taxonomy" id="2812953"/>
    <lineage>
        <taxon>Bacteria</taxon>
        <taxon>Pseudomonadati</taxon>
        <taxon>Balneolota</taxon>
        <taxon>Balneolia</taxon>
        <taxon>Balneolales</taxon>
        <taxon>Cyclonatronaceae</taxon>
        <taxon>Natronogracilivirga</taxon>
    </lineage>
</organism>
<gene>
    <name evidence="5" type="ORF">NATSA_01130</name>
</gene>
<dbReference type="InterPro" id="IPR051786">
    <property type="entry name" value="ASN_synthetase/amidase"/>
</dbReference>
<dbReference type="Pfam" id="PF00733">
    <property type="entry name" value="Asn_synthase"/>
    <property type="match status" value="1"/>
</dbReference>
<sequence length="573" mass="66582">MRVHLHFYDESRWHLHDETRIRGKGIKDNEPVPGKQLASDIQNLDAASHAAKFAKDLNGSWAWVRIMDDKVILCVDHHRSVPLFYATDGQDVWVSDEAGWLYHQFADALPDELLASEYLVLGYVTGDQTITGKIRQVEAGTATEIAQQNGHHTGKENPGLHIRQHRYFRYVHRYRSATKKQLLLDFDDIVLQTLKNTTDYADGRPIVLPLSGGYDSRLIAATLKRMKYPDVRCYTYGQQSSKEIGVSKSIAEKLDLPWTCVTYTKEKWRAWFHSAERRMYYRQASGLAGIPNIQELVVMGELKEKEWLPGNAVIVTGHHGGLMPGGRGVYDSYTYREHPEMNMDTVISHVMHYHYYLWNWSEKHDDLYPFFRDRITNTLAPEEDYPDSPSACESWDFHERQAKFIINAGRLYEFMGYDWWMPWTDLDYLRFWLQVPLEFRHDKNLYTDYILSLPPHDISGYYPKSKILSIRDKIKNTPVFSISKKGYHTYMAWKRMKSVYDEHPLAWYGFINKTDFKGRYTGREHINSFQSLELLRVIFENGFLSVDDVLARAVSSLEALSGPATGRSEMNSG</sequence>
<dbReference type="InterPro" id="IPR001962">
    <property type="entry name" value="Asn_synthase"/>
</dbReference>
<dbReference type="EC" id="6.3.5.4" evidence="2"/>
<evidence type="ECO:0000256" key="1">
    <source>
        <dbReference type="ARBA" id="ARBA00005187"/>
    </source>
</evidence>
<proteinExistence type="predicted"/>
<dbReference type="Gene3D" id="3.40.50.620">
    <property type="entry name" value="HUPs"/>
    <property type="match status" value="1"/>
</dbReference>
<dbReference type="EMBL" id="JAFIDN010000001">
    <property type="protein sequence ID" value="MBP3191256.1"/>
    <property type="molecule type" value="Genomic_DNA"/>
</dbReference>
<evidence type="ECO:0000256" key="2">
    <source>
        <dbReference type="ARBA" id="ARBA00012737"/>
    </source>
</evidence>
<dbReference type="SUPFAM" id="SSF56235">
    <property type="entry name" value="N-terminal nucleophile aminohydrolases (Ntn hydrolases)"/>
    <property type="match status" value="1"/>
</dbReference>
<dbReference type="InterPro" id="IPR014729">
    <property type="entry name" value="Rossmann-like_a/b/a_fold"/>
</dbReference>
<dbReference type="RefSeq" id="WP_210509571.1">
    <property type="nucleotide sequence ID" value="NZ_JAFIDN010000001.1"/>
</dbReference>
<dbReference type="GO" id="GO:0006529">
    <property type="term" value="P:asparagine biosynthetic process"/>
    <property type="evidence" value="ECO:0007669"/>
    <property type="project" value="InterPro"/>
</dbReference>
<feature type="domain" description="Asparagine synthetase" evidence="4">
    <location>
        <begin position="204"/>
        <end position="267"/>
    </location>
</feature>
<comment type="catalytic activity">
    <reaction evidence="3">
        <text>L-aspartate + L-glutamine + ATP + H2O = L-asparagine + L-glutamate + AMP + diphosphate + H(+)</text>
        <dbReference type="Rhea" id="RHEA:12228"/>
        <dbReference type="ChEBI" id="CHEBI:15377"/>
        <dbReference type="ChEBI" id="CHEBI:15378"/>
        <dbReference type="ChEBI" id="CHEBI:29985"/>
        <dbReference type="ChEBI" id="CHEBI:29991"/>
        <dbReference type="ChEBI" id="CHEBI:30616"/>
        <dbReference type="ChEBI" id="CHEBI:33019"/>
        <dbReference type="ChEBI" id="CHEBI:58048"/>
        <dbReference type="ChEBI" id="CHEBI:58359"/>
        <dbReference type="ChEBI" id="CHEBI:456215"/>
        <dbReference type="EC" id="6.3.5.4"/>
    </reaction>
</comment>
<dbReference type="AlphaFoldDB" id="A0A8J7US67"/>
<dbReference type="Gene3D" id="3.60.20.10">
    <property type="entry name" value="Glutamine Phosphoribosylpyrophosphate, subunit 1, domain 1"/>
    <property type="match status" value="1"/>
</dbReference>
<dbReference type="PANTHER" id="PTHR43284">
    <property type="entry name" value="ASPARAGINE SYNTHETASE (GLUTAMINE-HYDROLYZING)"/>
    <property type="match status" value="1"/>
</dbReference>
<dbReference type="SUPFAM" id="SSF52402">
    <property type="entry name" value="Adenine nucleotide alpha hydrolases-like"/>
    <property type="match status" value="1"/>
</dbReference>
<evidence type="ECO:0000259" key="4">
    <source>
        <dbReference type="Pfam" id="PF00733"/>
    </source>
</evidence>
<comment type="caution">
    <text evidence="5">The sequence shown here is derived from an EMBL/GenBank/DDBJ whole genome shotgun (WGS) entry which is preliminary data.</text>
</comment>
<dbReference type="PANTHER" id="PTHR43284:SF1">
    <property type="entry name" value="ASPARAGINE SYNTHETASE"/>
    <property type="match status" value="1"/>
</dbReference>
<reference evidence="5" key="1">
    <citation type="submission" date="2021-02" db="EMBL/GenBank/DDBJ databases">
        <title>Natronogracilivirga saccharolytica gen. nov. sp. nov. a new anaerobic, haloalkiliphilic carbohydrate-fermenting bacterium from soda lake and proposing of Cyclonatronumiaceae fam. nov. in the phylum Balneolaeota.</title>
        <authorList>
            <person name="Zhilina T.N."/>
            <person name="Sorokin D.Y."/>
            <person name="Zavarzina D.G."/>
            <person name="Toshchakov S.V."/>
            <person name="Kublanov I.V."/>
        </authorList>
    </citation>
    <scope>NUCLEOTIDE SEQUENCE</scope>
    <source>
        <strain evidence="5">Z-1702</strain>
    </source>
</reference>
<evidence type="ECO:0000256" key="3">
    <source>
        <dbReference type="ARBA" id="ARBA00048741"/>
    </source>
</evidence>
<evidence type="ECO:0000313" key="6">
    <source>
        <dbReference type="Proteomes" id="UP000673975"/>
    </source>
</evidence>
<name>A0A8J7US67_9BACT</name>
<dbReference type="InterPro" id="IPR029055">
    <property type="entry name" value="Ntn_hydrolases_N"/>
</dbReference>
<dbReference type="Proteomes" id="UP000673975">
    <property type="component" value="Unassembled WGS sequence"/>
</dbReference>
<evidence type="ECO:0000313" key="5">
    <source>
        <dbReference type="EMBL" id="MBP3191256.1"/>
    </source>
</evidence>
<accession>A0A8J7US67</accession>